<accession>A0A2T3B1T9</accession>
<dbReference type="InParanoid" id="A0A2T3B1T9"/>
<evidence type="ECO:0000313" key="2">
    <source>
        <dbReference type="Proteomes" id="UP000241818"/>
    </source>
</evidence>
<name>A0A2T3B1T9_AMORE</name>
<dbReference type="STRING" id="857342.A0A2T3B1T9"/>
<sequence length="217" mass="24043">MDGEGIKKSILDDGFFFIKDPEYGRKADTFASKGYPFQTEAGLDFLSATLDDTLIRDTIESSLKHCGLGMFKPFGSHPNTARAPLNRTTSELLALNVLICRSRSRVILHKGSHMHELDANPGGIGLLELPRESLSEPGITPVEVKMDDGGLIITDGRLFSTVLEGVVLGVGFAVEKELKEWGKMMLPKMPNLEQKVAQMNTDRIRMNFQFVEVTRSE</sequence>
<dbReference type="OrthoDB" id="5068804at2759"/>
<gene>
    <name evidence="1" type="ORF">M430DRAFT_240621</name>
</gene>
<dbReference type="GeneID" id="36573089"/>
<protein>
    <submittedName>
        <fullName evidence="1">Uncharacterized protein</fullName>
    </submittedName>
</protein>
<dbReference type="Proteomes" id="UP000241818">
    <property type="component" value="Unassembled WGS sequence"/>
</dbReference>
<proteinExistence type="predicted"/>
<evidence type="ECO:0000313" key="1">
    <source>
        <dbReference type="EMBL" id="PSS18520.1"/>
    </source>
</evidence>
<organism evidence="1 2">
    <name type="scientific">Amorphotheca resinae ATCC 22711</name>
    <dbReference type="NCBI Taxonomy" id="857342"/>
    <lineage>
        <taxon>Eukaryota</taxon>
        <taxon>Fungi</taxon>
        <taxon>Dikarya</taxon>
        <taxon>Ascomycota</taxon>
        <taxon>Pezizomycotina</taxon>
        <taxon>Leotiomycetes</taxon>
        <taxon>Helotiales</taxon>
        <taxon>Amorphothecaceae</taxon>
        <taxon>Amorphotheca</taxon>
    </lineage>
</organism>
<dbReference type="AlphaFoldDB" id="A0A2T3B1T9"/>
<keyword evidence="2" id="KW-1185">Reference proteome</keyword>
<dbReference type="EMBL" id="KZ679011">
    <property type="protein sequence ID" value="PSS18520.1"/>
    <property type="molecule type" value="Genomic_DNA"/>
</dbReference>
<dbReference type="RefSeq" id="XP_024720872.1">
    <property type="nucleotide sequence ID" value="XM_024865008.1"/>
</dbReference>
<reference evidence="1 2" key="1">
    <citation type="journal article" date="2018" name="New Phytol.">
        <title>Comparative genomics and transcriptomics depict ericoid mycorrhizal fungi as versatile saprotrophs and plant mutualists.</title>
        <authorList>
            <person name="Martino E."/>
            <person name="Morin E."/>
            <person name="Grelet G.A."/>
            <person name="Kuo A."/>
            <person name="Kohler A."/>
            <person name="Daghino S."/>
            <person name="Barry K.W."/>
            <person name="Cichocki N."/>
            <person name="Clum A."/>
            <person name="Dockter R.B."/>
            <person name="Hainaut M."/>
            <person name="Kuo R.C."/>
            <person name="LaButti K."/>
            <person name="Lindahl B.D."/>
            <person name="Lindquist E.A."/>
            <person name="Lipzen A."/>
            <person name="Khouja H.R."/>
            <person name="Magnuson J."/>
            <person name="Murat C."/>
            <person name="Ohm R.A."/>
            <person name="Singer S.W."/>
            <person name="Spatafora J.W."/>
            <person name="Wang M."/>
            <person name="Veneault-Fourrey C."/>
            <person name="Henrissat B."/>
            <person name="Grigoriev I.V."/>
            <person name="Martin F.M."/>
            <person name="Perotto S."/>
        </authorList>
    </citation>
    <scope>NUCLEOTIDE SEQUENCE [LARGE SCALE GENOMIC DNA]</scope>
    <source>
        <strain evidence="1 2">ATCC 22711</strain>
    </source>
</reference>